<proteinExistence type="predicted"/>
<sequence>MSAIDWLGREGAQPSIAPRAAPPPSDPRSTQPFRPDEPPVADRVVVPEIEVRPLGAPDVSAVGLLPTRVTGLPVSLWQGSTPDRLSALIAEAEPAVPALAALMNTLMLAEADPPDAAGGSDAGFLAVRVMRLIEDGALDAAAALLDRAGPDRRALFGLWFDVALLTGREAEPCAALEANPRLTEAVAPRVFCAARSSDWPRAQLAFETGRALGELRGRDADLLERFLSPEMAEELPALPPPRDPSPLQFRLHEAVGEPLPARSLKRRFAVAELSGDHGWKAQIEAAERLARTGALAENRLLGIYTERSPAASGGVWERVEAVQDLEAALQSGDADRIGGTLTRAWARMREARLLVPFARLFGGQLAGLRLDGPAADLALRTRFLSEDYEEAADSAVRTGGAEARFLAALARGRAPVTDADLPQADALAAAFADPRPATPLTVLAGEARLGEAILETMALFRSGAAGNGGALTEAIATLRALGLEDTARRAALQLAILGSEDARP</sequence>
<evidence type="ECO:0000313" key="3">
    <source>
        <dbReference type="Proteomes" id="UP000023430"/>
    </source>
</evidence>
<keyword evidence="3" id="KW-1185">Reference proteome</keyword>
<dbReference type="EMBL" id="JAME01000002">
    <property type="protein sequence ID" value="ETX30620.1"/>
    <property type="molecule type" value="Genomic_DNA"/>
</dbReference>
<gene>
    <name evidence="2" type="ORF">RISW2_07335</name>
</gene>
<accession>X7FCT1</accession>
<reference evidence="2 3" key="1">
    <citation type="submission" date="2014-01" db="EMBL/GenBank/DDBJ databases">
        <title>Roseivivax isoporae LMG 25204 Genome Sequencing.</title>
        <authorList>
            <person name="Lai Q."/>
            <person name="Li G."/>
            <person name="Shao Z."/>
        </authorList>
    </citation>
    <scope>NUCLEOTIDE SEQUENCE [LARGE SCALE GENOMIC DNA]</scope>
    <source>
        <strain evidence="2 3">LMG 25204</strain>
    </source>
</reference>
<dbReference type="eggNOG" id="ENOG502Z7WE">
    <property type="taxonomic scope" value="Bacteria"/>
</dbReference>
<protein>
    <submittedName>
        <fullName evidence="2">Uncharacterized protein</fullName>
    </submittedName>
</protein>
<dbReference type="STRING" id="1449351.RISW2_07335"/>
<dbReference type="AlphaFoldDB" id="X7FCT1"/>
<dbReference type="Proteomes" id="UP000023430">
    <property type="component" value="Unassembled WGS sequence"/>
</dbReference>
<name>X7FCT1_9RHOB</name>
<comment type="caution">
    <text evidence="2">The sequence shown here is derived from an EMBL/GenBank/DDBJ whole genome shotgun (WGS) entry which is preliminary data.</text>
</comment>
<evidence type="ECO:0000256" key="1">
    <source>
        <dbReference type="SAM" id="MobiDB-lite"/>
    </source>
</evidence>
<evidence type="ECO:0000313" key="2">
    <source>
        <dbReference type="EMBL" id="ETX30620.1"/>
    </source>
</evidence>
<organism evidence="2 3">
    <name type="scientific">Roseivivax isoporae LMG 25204</name>
    <dbReference type="NCBI Taxonomy" id="1449351"/>
    <lineage>
        <taxon>Bacteria</taxon>
        <taxon>Pseudomonadati</taxon>
        <taxon>Pseudomonadota</taxon>
        <taxon>Alphaproteobacteria</taxon>
        <taxon>Rhodobacterales</taxon>
        <taxon>Roseobacteraceae</taxon>
        <taxon>Roseivivax</taxon>
    </lineage>
</organism>
<feature type="region of interest" description="Disordered" evidence="1">
    <location>
        <begin position="1"/>
        <end position="41"/>
    </location>
</feature>